<dbReference type="EMBL" id="JAFEUP010000003">
    <property type="protein sequence ID" value="MBM7061381.1"/>
    <property type="molecule type" value="Genomic_DNA"/>
</dbReference>
<protein>
    <submittedName>
        <fullName evidence="2">DUF5629 family protein</fullName>
    </submittedName>
</protein>
<dbReference type="RefSeq" id="WP_205348564.1">
    <property type="nucleotide sequence ID" value="NZ_JAFEUP010000003.1"/>
</dbReference>
<keyword evidence="3" id="KW-1185">Reference proteome</keyword>
<reference evidence="2 3" key="1">
    <citation type="submission" date="2021-02" db="EMBL/GenBank/DDBJ databases">
        <authorList>
            <person name="Lee D.-H."/>
        </authorList>
    </citation>
    <scope>NUCLEOTIDE SEQUENCE [LARGE SCALE GENOMIC DNA]</scope>
    <source>
        <strain evidence="2 3">UL073</strain>
    </source>
</reference>
<proteinExistence type="predicted"/>
<feature type="domain" description="DUF5629" evidence="1">
    <location>
        <begin position="35"/>
        <end position="86"/>
    </location>
</feature>
<comment type="caution">
    <text evidence="2">The sequence shown here is derived from an EMBL/GenBank/DDBJ whole genome shotgun (WGS) entry which is preliminary data.</text>
</comment>
<dbReference type="Pfam" id="PF18629">
    <property type="entry name" value="DUF5629"/>
    <property type="match status" value="1"/>
</dbReference>
<evidence type="ECO:0000259" key="1">
    <source>
        <dbReference type="Pfam" id="PF18629"/>
    </source>
</evidence>
<evidence type="ECO:0000313" key="2">
    <source>
        <dbReference type="EMBL" id="MBM7061381.1"/>
    </source>
</evidence>
<dbReference type="InterPro" id="IPR041081">
    <property type="entry name" value="DUF5629"/>
</dbReference>
<accession>A0ABS2IE59</accession>
<dbReference type="Proteomes" id="UP000717995">
    <property type="component" value="Unassembled WGS sequence"/>
</dbReference>
<name>A0ABS2IE59_9GAMM</name>
<evidence type="ECO:0000313" key="3">
    <source>
        <dbReference type="Proteomes" id="UP000717995"/>
    </source>
</evidence>
<organism evidence="2 3">
    <name type="scientific">Zestomonas insulae</name>
    <dbReference type="NCBI Taxonomy" id="2809017"/>
    <lineage>
        <taxon>Bacteria</taxon>
        <taxon>Pseudomonadati</taxon>
        <taxon>Pseudomonadota</taxon>
        <taxon>Gammaproteobacteria</taxon>
        <taxon>Pseudomonadales</taxon>
        <taxon>Pseudomonadaceae</taxon>
        <taxon>Zestomonas</taxon>
    </lineage>
</organism>
<dbReference type="Gene3D" id="2.30.29.190">
    <property type="match status" value="1"/>
</dbReference>
<sequence length="102" mass="11262">MTQAASLLAALQATDMLEIDGLYAWHFELHADRPEQLLSIEVMDGSTRRLWRFTEAEVAAAQFDAAGEVWTLSAGASQHRLKCLEALVADSDAPDDEDEEVE</sequence>
<gene>
    <name evidence="2" type="ORF">JQX08_11765</name>
</gene>